<name>A0A6I6D8X3_9FIRM</name>
<dbReference type="InterPro" id="IPR043132">
    <property type="entry name" value="BCAT-like_C"/>
</dbReference>
<dbReference type="EMBL" id="CP046457">
    <property type="protein sequence ID" value="QGT99388.1"/>
    <property type="molecule type" value="Genomic_DNA"/>
</dbReference>
<dbReference type="GO" id="GO:0008483">
    <property type="term" value="F:transaminase activity"/>
    <property type="evidence" value="ECO:0007669"/>
    <property type="project" value="UniProtKB-KW"/>
</dbReference>
<evidence type="ECO:0000256" key="2">
    <source>
        <dbReference type="ARBA" id="ARBA00009320"/>
    </source>
</evidence>
<dbReference type="InterPro" id="IPR001544">
    <property type="entry name" value="Aminotrans_IV"/>
</dbReference>
<dbReference type="InterPro" id="IPR043131">
    <property type="entry name" value="BCAT-like_N"/>
</dbReference>
<dbReference type="PANTHER" id="PTHR42743">
    <property type="entry name" value="AMINO-ACID AMINOTRANSFERASE"/>
    <property type="match status" value="1"/>
</dbReference>
<evidence type="ECO:0000313" key="6">
    <source>
        <dbReference type="EMBL" id="QGT99388.1"/>
    </source>
</evidence>
<dbReference type="SUPFAM" id="SSF56752">
    <property type="entry name" value="D-aminoacid aminotransferase-like PLP-dependent enzymes"/>
    <property type="match status" value="1"/>
</dbReference>
<dbReference type="AlphaFoldDB" id="A0A6I6D8X3"/>
<dbReference type="OrthoDB" id="9805628at2"/>
<dbReference type="GO" id="GO:0046394">
    <property type="term" value="P:carboxylic acid biosynthetic process"/>
    <property type="evidence" value="ECO:0007669"/>
    <property type="project" value="UniProtKB-ARBA"/>
</dbReference>
<dbReference type="Proteomes" id="UP000426444">
    <property type="component" value="Chromosome"/>
</dbReference>
<dbReference type="PANTHER" id="PTHR42743:SF11">
    <property type="entry name" value="AMINODEOXYCHORISMATE LYASE"/>
    <property type="match status" value="1"/>
</dbReference>
<dbReference type="Pfam" id="PF01063">
    <property type="entry name" value="Aminotran_4"/>
    <property type="match status" value="1"/>
</dbReference>
<evidence type="ECO:0000256" key="4">
    <source>
        <dbReference type="RuleBase" id="RU004106"/>
    </source>
</evidence>
<dbReference type="InterPro" id="IPR018300">
    <property type="entry name" value="Aminotrans_IV_CS"/>
</dbReference>
<sequence length="279" mass="32474">MEKTIQPFFIYNDEIKDSNEFNKNLIQGLNIYEVIRVIKGVPLFLEDHLERMENSFKITGLTLPISTERIIERINLLISKNSYVDGNIKFLFKFEKNFNNLSKATFYAYYIKHYYPTKDKVLFGVDTVLFEGTRDNPHAKIIDNNLRNKINEILMNSNVYEVILLDRNAFITEGSRSNLFFVKNNSLYTAPLADVLPGITRGYIIDIAKSLNYDVIEKPIHLNELNMFDGVFLTGTSPKVLPIKTIDDIKYKSANNEVIINLIKKYDEVIKNYIYLQKK</sequence>
<keyword evidence="6" id="KW-0808">Transferase</keyword>
<dbReference type="CDD" id="cd00449">
    <property type="entry name" value="PLPDE_IV"/>
    <property type="match status" value="1"/>
</dbReference>
<keyword evidence="3 5" id="KW-0663">Pyridoxal phosphate</keyword>
<reference evidence="7" key="1">
    <citation type="journal article" date="2019" name="Microbiology">
        <title>Complete Genome Sequence of an Uncultured Bacterium of the Candidate Phylum Bipolaricaulota.</title>
        <authorList>
            <person name="Kadnikov V.V."/>
            <person name="Mardanov A.V."/>
            <person name="Beletsky A.V."/>
            <person name="Frank Y.A."/>
            <person name="Karnachuk O.V."/>
            <person name="Ravin N.V."/>
        </authorList>
    </citation>
    <scope>NUCLEOTIDE SEQUENCE [LARGE SCALE GENOMIC DNA]</scope>
</reference>
<dbReference type="Gene3D" id="3.20.10.10">
    <property type="entry name" value="D-amino Acid Aminotransferase, subunit A, domain 2"/>
    <property type="match status" value="1"/>
</dbReference>
<organism evidence="6 7">
    <name type="scientific">Candidatus Syntrophocurvum alkaliphilum</name>
    <dbReference type="NCBI Taxonomy" id="2293317"/>
    <lineage>
        <taxon>Bacteria</taxon>
        <taxon>Bacillati</taxon>
        <taxon>Bacillota</taxon>
        <taxon>Clostridia</taxon>
        <taxon>Eubacteriales</taxon>
        <taxon>Syntrophomonadaceae</taxon>
        <taxon>Candidatus Syntrophocurvum</taxon>
    </lineage>
</organism>
<gene>
    <name evidence="6" type="ORF">SYNTR_0795</name>
</gene>
<dbReference type="GO" id="GO:0005829">
    <property type="term" value="C:cytosol"/>
    <property type="evidence" value="ECO:0007669"/>
    <property type="project" value="TreeGrafter"/>
</dbReference>
<proteinExistence type="inferred from homology"/>
<keyword evidence="7" id="KW-1185">Reference proteome</keyword>
<evidence type="ECO:0000256" key="3">
    <source>
        <dbReference type="ARBA" id="ARBA00022898"/>
    </source>
</evidence>
<comment type="cofactor">
    <cofactor evidence="1 5">
        <name>pyridoxal 5'-phosphate</name>
        <dbReference type="ChEBI" id="CHEBI:597326"/>
    </cofactor>
</comment>
<accession>A0A6I6D8X3</accession>
<dbReference type="InterPro" id="IPR050571">
    <property type="entry name" value="Class-IV_PLP-Dep_Aminotrnsfr"/>
</dbReference>
<evidence type="ECO:0000313" key="7">
    <source>
        <dbReference type="Proteomes" id="UP000426444"/>
    </source>
</evidence>
<protein>
    <submittedName>
        <fullName evidence="6">Aminotransferase, class IV</fullName>
    </submittedName>
</protein>
<dbReference type="InterPro" id="IPR036038">
    <property type="entry name" value="Aminotransferase-like"/>
</dbReference>
<dbReference type="KEGG" id="salq:SYNTR_0795"/>
<dbReference type="Gene3D" id="3.30.470.10">
    <property type="match status" value="1"/>
</dbReference>
<keyword evidence="6" id="KW-0032">Aminotransferase</keyword>
<dbReference type="RefSeq" id="WP_156203293.1">
    <property type="nucleotide sequence ID" value="NZ_CP046457.1"/>
</dbReference>
<evidence type="ECO:0000256" key="1">
    <source>
        <dbReference type="ARBA" id="ARBA00001933"/>
    </source>
</evidence>
<dbReference type="PROSITE" id="PS00770">
    <property type="entry name" value="AA_TRANSFER_CLASS_4"/>
    <property type="match status" value="1"/>
</dbReference>
<evidence type="ECO:0000256" key="5">
    <source>
        <dbReference type="RuleBase" id="RU004516"/>
    </source>
</evidence>
<comment type="similarity">
    <text evidence="2 4">Belongs to the class-IV pyridoxal-phosphate-dependent aminotransferase family.</text>
</comment>